<dbReference type="GO" id="GO:0008757">
    <property type="term" value="F:S-adenosylmethionine-dependent methyltransferase activity"/>
    <property type="evidence" value="ECO:0007669"/>
    <property type="project" value="InterPro"/>
</dbReference>
<organism evidence="5 7">
    <name type="scientific">Smittium culicis</name>
    <dbReference type="NCBI Taxonomy" id="133412"/>
    <lineage>
        <taxon>Eukaryota</taxon>
        <taxon>Fungi</taxon>
        <taxon>Fungi incertae sedis</taxon>
        <taxon>Zoopagomycota</taxon>
        <taxon>Kickxellomycotina</taxon>
        <taxon>Harpellomycetes</taxon>
        <taxon>Harpellales</taxon>
        <taxon>Legeriomycetaceae</taxon>
        <taxon>Smittium</taxon>
    </lineage>
</organism>
<dbReference type="STRING" id="133412.A0A1R1XTR7"/>
<dbReference type="PANTHER" id="PTHR44942">
    <property type="entry name" value="METHYLTRANSF_11 DOMAIN-CONTAINING PROTEIN"/>
    <property type="match status" value="1"/>
</dbReference>
<dbReference type="PANTHER" id="PTHR44942:SF4">
    <property type="entry name" value="METHYLTRANSFERASE TYPE 11 DOMAIN-CONTAINING PROTEIN"/>
    <property type="match status" value="1"/>
</dbReference>
<keyword evidence="3 5" id="KW-0808">Transferase</keyword>
<dbReference type="EMBL" id="LSSN01000582">
    <property type="protein sequence ID" value="OMJ23219.1"/>
    <property type="molecule type" value="Genomic_DNA"/>
</dbReference>
<dbReference type="OrthoDB" id="10027013at2759"/>
<evidence type="ECO:0000256" key="2">
    <source>
        <dbReference type="ARBA" id="ARBA00022603"/>
    </source>
</evidence>
<keyword evidence="2 5" id="KW-0489">Methyltransferase</keyword>
<protein>
    <submittedName>
        <fullName evidence="5">Putative S-adenosylmethionine-dependent methyltransferase CRG1</fullName>
    </submittedName>
</protein>
<dbReference type="InterPro" id="IPR029063">
    <property type="entry name" value="SAM-dependent_MTases_sf"/>
</dbReference>
<dbReference type="InterPro" id="IPR051052">
    <property type="entry name" value="Diverse_substrate_MTase"/>
</dbReference>
<dbReference type="GO" id="GO:0032259">
    <property type="term" value="P:methylation"/>
    <property type="evidence" value="ECO:0007669"/>
    <property type="project" value="UniProtKB-KW"/>
</dbReference>
<dbReference type="Gene3D" id="3.40.50.150">
    <property type="entry name" value="Vaccinia Virus protein VP39"/>
    <property type="match status" value="1"/>
</dbReference>
<comment type="caution">
    <text evidence="5">The sequence shown here is derived from an EMBL/GenBank/DDBJ whole genome shotgun (WGS) entry which is preliminary data.</text>
</comment>
<evidence type="ECO:0000313" key="5">
    <source>
        <dbReference type="EMBL" id="OMJ17998.1"/>
    </source>
</evidence>
<evidence type="ECO:0000313" key="7">
    <source>
        <dbReference type="Proteomes" id="UP000187283"/>
    </source>
</evidence>
<dbReference type="CDD" id="cd02440">
    <property type="entry name" value="AdoMet_MTases"/>
    <property type="match status" value="1"/>
</dbReference>
<dbReference type="Proteomes" id="UP000187283">
    <property type="component" value="Unassembled WGS sequence"/>
</dbReference>
<keyword evidence="7" id="KW-1185">Reference proteome</keyword>
<name>A0A1R1XTR7_9FUNG</name>
<dbReference type="InterPro" id="IPR013216">
    <property type="entry name" value="Methyltransf_11"/>
</dbReference>
<proteinExistence type="inferred from homology"/>
<reference evidence="5 7" key="1">
    <citation type="submission" date="2017-01" db="EMBL/GenBank/DDBJ databases">
        <authorList>
            <person name="Mah S.A."/>
            <person name="Swanson W.J."/>
            <person name="Moy G.W."/>
            <person name="Vacquier V.D."/>
        </authorList>
    </citation>
    <scope>NUCLEOTIDE SEQUENCE [LARGE SCALE GENOMIC DNA]</scope>
    <source>
        <strain evidence="5 7">GSMNP</strain>
    </source>
</reference>
<gene>
    <name evidence="6" type="ORF">AYI70_g2403</name>
    <name evidence="5" type="ORF">AYI70_g5624</name>
</gene>
<evidence type="ECO:0000256" key="1">
    <source>
        <dbReference type="ARBA" id="ARBA00008361"/>
    </source>
</evidence>
<dbReference type="EMBL" id="LSSN01001873">
    <property type="protein sequence ID" value="OMJ17998.1"/>
    <property type="molecule type" value="Genomic_DNA"/>
</dbReference>
<dbReference type="Pfam" id="PF08241">
    <property type="entry name" value="Methyltransf_11"/>
    <property type="match status" value="1"/>
</dbReference>
<evidence type="ECO:0000313" key="6">
    <source>
        <dbReference type="EMBL" id="OMJ23219.1"/>
    </source>
</evidence>
<comment type="similarity">
    <text evidence="1">Belongs to the methyltransferase superfamily.</text>
</comment>
<dbReference type="AlphaFoldDB" id="A0A1R1XTR7"/>
<evidence type="ECO:0000259" key="4">
    <source>
        <dbReference type="Pfam" id="PF08241"/>
    </source>
</evidence>
<evidence type="ECO:0000256" key="3">
    <source>
        <dbReference type="ARBA" id="ARBA00022679"/>
    </source>
</evidence>
<sequence>MSSLSQASSKNSNVSNLEISNKVENLNKDEPQKKIGTFSSEHYNYSAYAIDRPTYNPQLVDFIIDYHLKVPGNKTKTIVDVATGTGIFARMINKRFDRVIATDISTKMLEKAEQASDGGANIEYIESSAERMPFILSNSVDIITVATGAHWFDSENFLTEVRRVLVPNGTLAIFSYNGNSEFIGAPEECGRILREFIFDITGPYWDKGRQILDRMYSHYNALVRTPGPWGTEFNDILFGIYPASAAHFVGTGFTILKSPVVINRKLTWRSFHSYVRTFSGVTNYNKAHPDRPDISISLISRLMKTAGVSDMDAIVDINWGQSILLCRA</sequence>
<dbReference type="SUPFAM" id="SSF53335">
    <property type="entry name" value="S-adenosyl-L-methionine-dependent methyltransferases"/>
    <property type="match status" value="1"/>
</dbReference>
<accession>A0A1R1XTR7</accession>
<feature type="domain" description="Methyltransferase type 11" evidence="4">
    <location>
        <begin position="79"/>
        <end position="173"/>
    </location>
</feature>